<keyword evidence="3" id="KW-1185">Reference proteome</keyword>
<protein>
    <submittedName>
        <fullName evidence="2">Uncharacterized protein</fullName>
    </submittedName>
</protein>
<dbReference type="HOGENOM" id="CLU_1937801_0_0_1"/>
<accession>A0A067MSN4</accession>
<gene>
    <name evidence="2" type="ORF">BOTBODRAFT_55030</name>
</gene>
<proteinExistence type="predicted"/>
<evidence type="ECO:0000313" key="2">
    <source>
        <dbReference type="EMBL" id="KDQ14822.1"/>
    </source>
</evidence>
<evidence type="ECO:0000313" key="3">
    <source>
        <dbReference type="Proteomes" id="UP000027195"/>
    </source>
</evidence>
<feature type="region of interest" description="Disordered" evidence="1">
    <location>
        <begin position="29"/>
        <end position="75"/>
    </location>
</feature>
<dbReference type="EMBL" id="KL198035">
    <property type="protein sequence ID" value="KDQ14822.1"/>
    <property type="molecule type" value="Genomic_DNA"/>
</dbReference>
<name>A0A067MSN4_BOTB1</name>
<evidence type="ECO:0000256" key="1">
    <source>
        <dbReference type="SAM" id="MobiDB-lite"/>
    </source>
</evidence>
<organism evidence="2 3">
    <name type="scientific">Botryobasidium botryosum (strain FD-172 SS1)</name>
    <dbReference type="NCBI Taxonomy" id="930990"/>
    <lineage>
        <taxon>Eukaryota</taxon>
        <taxon>Fungi</taxon>
        <taxon>Dikarya</taxon>
        <taxon>Basidiomycota</taxon>
        <taxon>Agaricomycotina</taxon>
        <taxon>Agaricomycetes</taxon>
        <taxon>Cantharellales</taxon>
        <taxon>Botryobasidiaceae</taxon>
        <taxon>Botryobasidium</taxon>
    </lineage>
</organism>
<feature type="compositionally biased region" description="Basic and acidic residues" evidence="1">
    <location>
        <begin position="29"/>
        <end position="50"/>
    </location>
</feature>
<dbReference type="Proteomes" id="UP000027195">
    <property type="component" value="Unassembled WGS sequence"/>
</dbReference>
<reference evidence="3" key="1">
    <citation type="journal article" date="2014" name="Proc. Natl. Acad. Sci. U.S.A.">
        <title>Extensive sampling of basidiomycete genomes demonstrates inadequacy of the white-rot/brown-rot paradigm for wood decay fungi.</title>
        <authorList>
            <person name="Riley R."/>
            <person name="Salamov A.A."/>
            <person name="Brown D.W."/>
            <person name="Nagy L.G."/>
            <person name="Floudas D."/>
            <person name="Held B.W."/>
            <person name="Levasseur A."/>
            <person name="Lombard V."/>
            <person name="Morin E."/>
            <person name="Otillar R."/>
            <person name="Lindquist E.A."/>
            <person name="Sun H."/>
            <person name="LaButti K.M."/>
            <person name="Schmutz J."/>
            <person name="Jabbour D."/>
            <person name="Luo H."/>
            <person name="Baker S.E."/>
            <person name="Pisabarro A.G."/>
            <person name="Walton J.D."/>
            <person name="Blanchette R.A."/>
            <person name="Henrissat B."/>
            <person name="Martin F."/>
            <person name="Cullen D."/>
            <person name="Hibbett D.S."/>
            <person name="Grigoriev I.V."/>
        </authorList>
    </citation>
    <scope>NUCLEOTIDE SEQUENCE [LARGE SCALE GENOMIC DNA]</scope>
    <source>
        <strain evidence="3">FD-172 SS1</strain>
    </source>
</reference>
<sequence length="130" mass="14354">MAKELLFASPLAVHRHVCRHLGRREREVIRDRGRGSKDATFDRAESKNDRTASLSLRDTVSSQYSPGPCRCSPRSTVRPTAHVSALIFSVFPTSHSCPLPRTGSHSSSFNTHLRQHVLPGILPAVFASKP</sequence>
<feature type="compositionally biased region" description="Polar residues" evidence="1">
    <location>
        <begin position="51"/>
        <end position="65"/>
    </location>
</feature>
<dbReference type="InParanoid" id="A0A067MSN4"/>
<dbReference type="AlphaFoldDB" id="A0A067MSN4"/>